<comment type="caution">
    <text evidence="1">The sequence shown here is derived from an EMBL/GenBank/DDBJ whole genome shotgun (WGS) entry which is preliminary data.</text>
</comment>
<proteinExistence type="predicted"/>
<name>A0A0D8BJM0_9ACTN</name>
<accession>A0A0D8BJM0</accession>
<evidence type="ECO:0000313" key="2">
    <source>
        <dbReference type="Proteomes" id="UP000032545"/>
    </source>
</evidence>
<reference evidence="1 2" key="2">
    <citation type="journal article" date="2016" name="Genome Announc.">
        <title>Permanent Draft Genome Sequences for Two Variants of Frankia sp. Strain CpI1, the First Frankia Strain Isolated from Root Nodules of Comptonia peregrina.</title>
        <authorList>
            <person name="Oshone R."/>
            <person name="Hurst S.G.IV."/>
            <person name="Abebe-Akele F."/>
            <person name="Simpson S."/>
            <person name="Morris K."/>
            <person name="Thomas W.K."/>
            <person name="Tisa L.S."/>
        </authorList>
    </citation>
    <scope>NUCLEOTIDE SEQUENCE [LARGE SCALE GENOMIC DNA]</scope>
    <source>
        <strain evidence="2">CpI1-S</strain>
    </source>
</reference>
<dbReference type="EMBL" id="JYFN01000006">
    <property type="protein sequence ID" value="KJE24458.1"/>
    <property type="molecule type" value="Genomic_DNA"/>
</dbReference>
<gene>
    <name evidence="1" type="ORF">FF36_01188</name>
</gene>
<dbReference type="OrthoDB" id="3577809at2"/>
<sequence>MRLVPVASASCASANCPTVYVNDEDEDIFVQGYAVVDQRIPTGEVPPGEALVRIPRSVFLAAARGLPAPAQA</sequence>
<reference evidence="2" key="1">
    <citation type="submission" date="2015-02" db="EMBL/GenBank/DDBJ databases">
        <title>Draft Genome of Frankia sp. CpI1-S.</title>
        <authorList>
            <person name="Oshone R.T."/>
            <person name="Ngom M."/>
            <person name="Ghodhbane-Gtari F."/>
            <person name="Gtari M."/>
            <person name="Morris K."/>
            <person name="Thomas K."/>
            <person name="Sen A."/>
            <person name="Tisa L.S."/>
        </authorList>
    </citation>
    <scope>NUCLEOTIDE SEQUENCE [LARGE SCALE GENOMIC DNA]</scope>
    <source>
        <strain evidence="2">CpI1-S</strain>
    </source>
</reference>
<keyword evidence="2" id="KW-1185">Reference proteome</keyword>
<evidence type="ECO:0000313" key="1">
    <source>
        <dbReference type="EMBL" id="KJE24458.1"/>
    </source>
</evidence>
<dbReference type="AlphaFoldDB" id="A0A0D8BJM0"/>
<dbReference type="Proteomes" id="UP000032545">
    <property type="component" value="Unassembled WGS sequence"/>
</dbReference>
<dbReference type="PATRIC" id="fig|1502723.3.peg.4971"/>
<organism evidence="1 2">
    <name type="scientific">Frankia torreyi</name>
    <dbReference type="NCBI Taxonomy" id="1856"/>
    <lineage>
        <taxon>Bacteria</taxon>
        <taxon>Bacillati</taxon>
        <taxon>Actinomycetota</taxon>
        <taxon>Actinomycetes</taxon>
        <taxon>Frankiales</taxon>
        <taxon>Frankiaceae</taxon>
        <taxon>Frankia</taxon>
    </lineage>
</organism>
<protein>
    <submittedName>
        <fullName evidence="1">Uncharacterized protein</fullName>
    </submittedName>
</protein>